<dbReference type="OrthoDB" id="109589at2"/>
<dbReference type="Proteomes" id="UP000199233">
    <property type="component" value="Unassembled WGS sequence"/>
</dbReference>
<proteinExistence type="predicted"/>
<protein>
    <submittedName>
        <fullName evidence="2">NAD(P)-dependent dehydrogenase, short-chain alcohol dehydrogenase family</fullName>
    </submittedName>
</protein>
<reference evidence="2 3" key="1">
    <citation type="submission" date="2016-10" db="EMBL/GenBank/DDBJ databases">
        <authorList>
            <person name="de Groot N.N."/>
        </authorList>
    </citation>
    <scope>NUCLEOTIDE SEQUENCE [LARGE SCALE GENOMIC DNA]</scope>
    <source>
        <strain evidence="2 3">DSM 25927</strain>
    </source>
</reference>
<dbReference type="InterPro" id="IPR036291">
    <property type="entry name" value="NAD(P)-bd_dom_sf"/>
</dbReference>
<name>A0A1H9BLY5_9GAMM</name>
<gene>
    <name evidence="2" type="ORF">SAMN04488038_102145</name>
</gene>
<evidence type="ECO:0000313" key="2">
    <source>
        <dbReference type="EMBL" id="SEP89972.1"/>
    </source>
</evidence>
<keyword evidence="1" id="KW-0560">Oxidoreductase</keyword>
<evidence type="ECO:0000256" key="1">
    <source>
        <dbReference type="ARBA" id="ARBA00023002"/>
    </source>
</evidence>
<dbReference type="InterPro" id="IPR002347">
    <property type="entry name" value="SDR_fam"/>
</dbReference>
<dbReference type="Gene3D" id="3.40.50.720">
    <property type="entry name" value="NAD(P)-binding Rossmann-like Domain"/>
    <property type="match status" value="1"/>
</dbReference>
<dbReference type="AlphaFoldDB" id="A0A1H9BLY5"/>
<dbReference type="Pfam" id="PF00106">
    <property type="entry name" value="adh_short"/>
    <property type="match status" value="1"/>
</dbReference>
<dbReference type="SUPFAM" id="SSF51735">
    <property type="entry name" value="NAD(P)-binding Rossmann-fold domains"/>
    <property type="match status" value="1"/>
</dbReference>
<keyword evidence="3" id="KW-1185">Reference proteome</keyword>
<dbReference type="PANTHER" id="PTHR43157">
    <property type="entry name" value="PHOSPHATIDYLINOSITOL-GLYCAN BIOSYNTHESIS CLASS F PROTEIN-RELATED"/>
    <property type="match status" value="1"/>
</dbReference>
<accession>A0A1H9BLY5</accession>
<organism evidence="2 3">
    <name type="scientific">Solimonas aquatica</name>
    <dbReference type="NCBI Taxonomy" id="489703"/>
    <lineage>
        <taxon>Bacteria</taxon>
        <taxon>Pseudomonadati</taxon>
        <taxon>Pseudomonadota</taxon>
        <taxon>Gammaproteobacteria</taxon>
        <taxon>Nevskiales</taxon>
        <taxon>Nevskiaceae</taxon>
        <taxon>Solimonas</taxon>
    </lineage>
</organism>
<sequence length="304" mass="33192">MGGKHILITGGASGLGLGCAERFRELGYHLTIADLNQQAAQAALAALDKRGDAQAWLRAETVDLSDPQSIAALVRRLLARGEPIDVLVNNAGIYPPSNRRETAEGRELSFAIAHLGHFRLSHGLWPLLRRAPAAKLITISSLVQRSARLQLDDLDFRQRYEPILAYQQAKLACLLFAVELQRRLAEVNSPIQSYAAHPGVCRTQLGSNRPLGPQDSAWQRFASAMLRLGQRHIGQSPQTGAEPVVQIASTARFAPGSFVGPRWLFESCGPIGVSPLGAAARDEGLARALWTRSEELTGLRWRFD</sequence>
<dbReference type="GO" id="GO:0016491">
    <property type="term" value="F:oxidoreductase activity"/>
    <property type="evidence" value="ECO:0007669"/>
    <property type="project" value="UniProtKB-KW"/>
</dbReference>
<dbReference type="PANTHER" id="PTHR43157:SF31">
    <property type="entry name" value="PHOSPHATIDYLINOSITOL-GLYCAN BIOSYNTHESIS CLASS F PROTEIN"/>
    <property type="match status" value="1"/>
</dbReference>
<dbReference type="STRING" id="489703.SAMN04488038_102145"/>
<dbReference type="PRINTS" id="PR00081">
    <property type="entry name" value="GDHRDH"/>
</dbReference>
<dbReference type="PROSITE" id="PS51257">
    <property type="entry name" value="PROKAR_LIPOPROTEIN"/>
    <property type="match status" value="1"/>
</dbReference>
<dbReference type="EMBL" id="FOFS01000002">
    <property type="protein sequence ID" value="SEP89972.1"/>
    <property type="molecule type" value="Genomic_DNA"/>
</dbReference>
<evidence type="ECO:0000313" key="3">
    <source>
        <dbReference type="Proteomes" id="UP000199233"/>
    </source>
</evidence>
<dbReference type="RefSeq" id="WP_093282035.1">
    <property type="nucleotide sequence ID" value="NZ_FOFS01000002.1"/>
</dbReference>